<evidence type="ECO:0000313" key="1">
    <source>
        <dbReference type="EMBL" id="MBM7591181.1"/>
    </source>
</evidence>
<dbReference type="AlphaFoldDB" id="A0A939BVX5"/>
<protein>
    <submittedName>
        <fullName evidence="1">Uncharacterized protein</fullName>
    </submittedName>
</protein>
<dbReference type="RefSeq" id="WP_204518917.1">
    <property type="nucleotide sequence ID" value="NZ_BAABIN010000012.1"/>
</dbReference>
<keyword evidence="2" id="KW-1185">Reference proteome</keyword>
<comment type="caution">
    <text evidence="1">The sequence shown here is derived from an EMBL/GenBank/DDBJ whole genome shotgun (WGS) entry which is preliminary data.</text>
</comment>
<name>A0A939BVX5_9BACL</name>
<gene>
    <name evidence="1" type="ORF">JOD01_002808</name>
</gene>
<evidence type="ECO:0000313" key="2">
    <source>
        <dbReference type="Proteomes" id="UP000717624"/>
    </source>
</evidence>
<organism evidence="1 2">
    <name type="scientific">Brevibacillus fulvus</name>
    <dbReference type="NCBI Taxonomy" id="1125967"/>
    <lineage>
        <taxon>Bacteria</taxon>
        <taxon>Bacillati</taxon>
        <taxon>Bacillota</taxon>
        <taxon>Bacilli</taxon>
        <taxon>Bacillales</taxon>
        <taxon>Paenibacillaceae</taxon>
        <taxon>Brevibacillus</taxon>
    </lineage>
</organism>
<dbReference type="Proteomes" id="UP000717624">
    <property type="component" value="Unassembled WGS sequence"/>
</dbReference>
<accession>A0A939BVX5</accession>
<reference evidence="1" key="1">
    <citation type="submission" date="2021-01" db="EMBL/GenBank/DDBJ databases">
        <title>Genomic Encyclopedia of Type Strains, Phase IV (KMG-IV): sequencing the most valuable type-strain genomes for metagenomic binning, comparative biology and taxonomic classification.</title>
        <authorList>
            <person name="Goeker M."/>
        </authorList>
    </citation>
    <scope>NUCLEOTIDE SEQUENCE</scope>
    <source>
        <strain evidence="1">DSM 25523</strain>
    </source>
</reference>
<dbReference type="EMBL" id="JAFBEB010000010">
    <property type="protein sequence ID" value="MBM7591181.1"/>
    <property type="molecule type" value="Genomic_DNA"/>
</dbReference>
<proteinExistence type="predicted"/>
<sequence>MAKHDVSVSLLSVMRGPKPKAPGLRVVTVKTTEPSPITFVFEGSDKALDLELFEVPVDFYPLRIGDQLLAFPMVDKGVSQRWGLLQKINGGLVLGTYTGGKIIVPNFPKPIEGFKTPAHVTLIDGIQVGIVPYLEGTTIKYAITTKY</sequence>